<name>A0A9B0M5D6_ODORO</name>
<feature type="region of interest" description="Disordered" evidence="1">
    <location>
        <begin position="73"/>
        <end position="197"/>
    </location>
</feature>
<feature type="compositionally biased region" description="Low complexity" evidence="1">
    <location>
        <begin position="132"/>
        <end position="145"/>
    </location>
</feature>
<evidence type="ECO:0000313" key="3">
    <source>
        <dbReference type="RefSeq" id="XP_004417014.1"/>
    </source>
</evidence>
<feature type="region of interest" description="Disordered" evidence="1">
    <location>
        <begin position="28"/>
        <end position="47"/>
    </location>
</feature>
<feature type="compositionally biased region" description="Basic residues" evidence="1">
    <location>
        <begin position="122"/>
        <end position="131"/>
    </location>
</feature>
<dbReference type="AlphaFoldDB" id="A0A9B0M5D6"/>
<reference evidence="3" key="1">
    <citation type="submission" date="2025-08" db="UniProtKB">
        <authorList>
            <consortium name="RefSeq"/>
        </authorList>
    </citation>
    <scope>IDENTIFICATION</scope>
</reference>
<evidence type="ECO:0000313" key="2">
    <source>
        <dbReference type="Proteomes" id="UP000245340"/>
    </source>
</evidence>
<feature type="region of interest" description="Disordered" evidence="1">
    <location>
        <begin position="1"/>
        <end position="22"/>
    </location>
</feature>
<dbReference type="RefSeq" id="XP_004417014.1">
    <property type="nucleotide sequence ID" value="XM_004416957.1"/>
</dbReference>
<organism evidence="2 3">
    <name type="scientific">Odobenus rosmarus divergens</name>
    <name type="common">Pacific walrus</name>
    <dbReference type="NCBI Taxonomy" id="9708"/>
    <lineage>
        <taxon>Eukaryota</taxon>
        <taxon>Metazoa</taxon>
        <taxon>Chordata</taxon>
        <taxon>Craniata</taxon>
        <taxon>Vertebrata</taxon>
        <taxon>Euteleostomi</taxon>
        <taxon>Mammalia</taxon>
        <taxon>Eutheria</taxon>
        <taxon>Laurasiatheria</taxon>
        <taxon>Carnivora</taxon>
        <taxon>Caniformia</taxon>
        <taxon>Pinnipedia</taxon>
        <taxon>Odobenidae</taxon>
        <taxon>Odobenus</taxon>
    </lineage>
</organism>
<protein>
    <submittedName>
        <fullName evidence="3">Uncharacterized protein LOC101365589</fullName>
    </submittedName>
</protein>
<gene>
    <name evidence="3" type="primary">LOC101365589</name>
</gene>
<accession>A0A9B0M5D6</accession>
<keyword evidence="2" id="KW-1185">Reference proteome</keyword>
<evidence type="ECO:0000256" key="1">
    <source>
        <dbReference type="SAM" id="MobiDB-lite"/>
    </source>
</evidence>
<feature type="compositionally biased region" description="Basic and acidic residues" evidence="1">
    <location>
        <begin position="73"/>
        <end position="83"/>
    </location>
</feature>
<proteinExistence type="predicted"/>
<dbReference type="Proteomes" id="UP000245340">
    <property type="component" value="Unplaced"/>
</dbReference>
<feature type="compositionally biased region" description="Pro residues" evidence="1">
    <location>
        <begin position="146"/>
        <end position="159"/>
    </location>
</feature>
<sequence>MKKREIPRGLSGRVAHPEVPASRHLPLDAAPLLLPPPPPHLSAPAHALPITRSAPTFASPSLSFSFLLSTPGGERRAELKMPADDCTAMPSSAPHPELSGVASSHRAQRPDHRTDLQTRQGGRGRSRRGPTRHPLAAAPTSARRLPPAPPRPRAPPPACHPQSRAAKRTALAPRARPGTGTGANARVPRTPRSDEDK</sequence>